<dbReference type="SUPFAM" id="SSF48225">
    <property type="entry name" value="Seven-hairpin glycosidases"/>
    <property type="match status" value="1"/>
</dbReference>
<dbReference type="InterPro" id="IPR024705">
    <property type="entry name" value="Ssp411"/>
</dbReference>
<dbReference type="EMBL" id="AZHW01000513">
    <property type="protein sequence ID" value="ETW98848.1"/>
    <property type="molecule type" value="Genomic_DNA"/>
</dbReference>
<sequence length="694" mass="79020">MTPAHTNQLIHETSPYLLQHAHNPVNWYAWGPEALDKAKAENKPILLSIGYSACHWCHVMEHESFENEQIAALMNDYFINIKVDREERPDLDHIYQAAIQMMTGTGGWPLTAFLTPEQEVFYGGTYFPPDDRYGRPGFRRLLQSIAGAYHQKQDDVTRSVEQIRDGLNKLATVEGDARALTTNLLENAARSLANHVDMVHGGFGTQPKFPNPTNVEYLLRFWHATGNANFLNLAKLTLEKMAQGGIYDQLGGGFHRYSTDTHWLVPHFEKMLYDNAQLLPLYLSMYQITQEPLYARVARETLAYIKREMTHPEGGFYATQDADSEGVEGKFFVWKKAEVEALLGGDARLFCRYYDITETGNWEHGNNIPRLTVTMNQLATMFNRELETTMERIDHAKAMAFDAREQRVKPFRDEKILTAWNGLMISGMVQAYTVLGDTEALEIVRQTIAFLQQHMLDDGRLLRTYKDGQAKLNAYLDDYAFLAAGLLDTFEATFDRHYFELAESLTTTLLDEFWDEHQGAFFFTGKHHETLITRTKSAFDQAIPSGNGVAAKNLLRLYHLTGRDDYLARAERVLSLYAHQMERQSFGLGAMLNTLDFYLRKPYEIVLIGDPTAAATKTFLQTIRAQYLPNKIVVQLDPQHIDTYLDALPLLRDLLAGKTQVGGHATVYVCHDFTCSLPMTEPADLVSYFTEEPV</sequence>
<dbReference type="Proteomes" id="UP000019141">
    <property type="component" value="Unassembled WGS sequence"/>
</dbReference>
<dbReference type="InterPro" id="IPR036249">
    <property type="entry name" value="Thioredoxin-like_sf"/>
</dbReference>
<dbReference type="GO" id="GO:0005975">
    <property type="term" value="P:carbohydrate metabolic process"/>
    <property type="evidence" value="ECO:0007669"/>
    <property type="project" value="InterPro"/>
</dbReference>
<dbReference type="GO" id="GO:0004571">
    <property type="term" value="F:mannosyl-oligosaccharide 1,2-alpha-mannosidase activity"/>
    <property type="evidence" value="ECO:0007669"/>
    <property type="project" value="InterPro"/>
</dbReference>
<evidence type="ECO:0000259" key="1">
    <source>
        <dbReference type="Pfam" id="PF03190"/>
    </source>
</evidence>
<dbReference type="PATRIC" id="fig|1429438.4.peg.3364"/>
<dbReference type="InterPro" id="IPR004879">
    <property type="entry name" value="Ssp411-like_TRX"/>
</dbReference>
<gene>
    <name evidence="2" type="ORF">ETSY1_17140</name>
</gene>
<dbReference type="AlphaFoldDB" id="W4LL96"/>
<dbReference type="HOGENOM" id="CLU_014051_4_1_7"/>
<evidence type="ECO:0000313" key="3">
    <source>
        <dbReference type="Proteomes" id="UP000019141"/>
    </source>
</evidence>
<name>W4LL96_ENTF1</name>
<evidence type="ECO:0000313" key="2">
    <source>
        <dbReference type="EMBL" id="ETW98848.1"/>
    </source>
</evidence>
<dbReference type="PANTHER" id="PTHR42899">
    <property type="entry name" value="SPERMATOGENESIS-ASSOCIATED PROTEIN 20"/>
    <property type="match status" value="1"/>
</dbReference>
<dbReference type="CDD" id="cd02955">
    <property type="entry name" value="SSP411"/>
    <property type="match status" value="1"/>
</dbReference>
<dbReference type="Gene3D" id="1.50.10.20">
    <property type="match status" value="2"/>
</dbReference>
<dbReference type="Gene3D" id="3.40.30.10">
    <property type="entry name" value="Glutaredoxin"/>
    <property type="match status" value="1"/>
</dbReference>
<keyword evidence="3" id="KW-1185">Reference proteome</keyword>
<dbReference type="SUPFAM" id="SSF48208">
    <property type="entry name" value="Six-hairpin glycosidases"/>
    <property type="match status" value="1"/>
</dbReference>
<dbReference type="Pfam" id="PF03190">
    <property type="entry name" value="Thioredox_DsbH"/>
    <property type="match status" value="1"/>
</dbReference>
<feature type="domain" description="Spermatogenesis-associated protein 20-like TRX" evidence="1">
    <location>
        <begin position="6"/>
        <end position="167"/>
    </location>
</feature>
<dbReference type="SUPFAM" id="SSF52833">
    <property type="entry name" value="Thioredoxin-like"/>
    <property type="match status" value="1"/>
</dbReference>
<dbReference type="InterPro" id="IPR036026">
    <property type="entry name" value="Seven-hairpin_glycosidases"/>
</dbReference>
<reference evidence="2 3" key="1">
    <citation type="journal article" date="2014" name="Nature">
        <title>An environmental bacterial taxon with a large and distinct metabolic repertoire.</title>
        <authorList>
            <person name="Wilson M.C."/>
            <person name="Mori T."/>
            <person name="Ruckert C."/>
            <person name="Uria A.R."/>
            <person name="Helf M.J."/>
            <person name="Takada K."/>
            <person name="Gernert C."/>
            <person name="Steffens U.A."/>
            <person name="Heycke N."/>
            <person name="Schmitt S."/>
            <person name="Rinke C."/>
            <person name="Helfrich E.J."/>
            <person name="Brachmann A.O."/>
            <person name="Gurgui C."/>
            <person name="Wakimoto T."/>
            <person name="Kracht M."/>
            <person name="Crusemann M."/>
            <person name="Hentschel U."/>
            <person name="Abe I."/>
            <person name="Matsunaga S."/>
            <person name="Kalinowski J."/>
            <person name="Takeyama H."/>
            <person name="Piel J."/>
        </authorList>
    </citation>
    <scope>NUCLEOTIDE SEQUENCE [LARGE SCALE GENOMIC DNA]</scope>
    <source>
        <strain evidence="3">TSY1</strain>
    </source>
</reference>
<organism evidence="2 3">
    <name type="scientific">Entotheonella factor</name>
    <dbReference type="NCBI Taxonomy" id="1429438"/>
    <lineage>
        <taxon>Bacteria</taxon>
        <taxon>Pseudomonadati</taxon>
        <taxon>Nitrospinota/Tectimicrobiota group</taxon>
        <taxon>Candidatus Tectimicrobiota</taxon>
        <taxon>Candidatus Entotheonellia</taxon>
        <taxon>Candidatus Entotheonellales</taxon>
        <taxon>Candidatus Entotheonellaceae</taxon>
        <taxon>Candidatus Entotheonella</taxon>
    </lineage>
</organism>
<protein>
    <recommendedName>
        <fullName evidence="1">Spermatogenesis-associated protein 20-like TRX domain-containing protein</fullName>
    </recommendedName>
</protein>
<dbReference type="GO" id="GO:0016020">
    <property type="term" value="C:membrane"/>
    <property type="evidence" value="ECO:0007669"/>
    <property type="project" value="InterPro"/>
</dbReference>
<dbReference type="PIRSF" id="PIRSF006402">
    <property type="entry name" value="UCP006402_thioredoxin"/>
    <property type="match status" value="1"/>
</dbReference>
<comment type="caution">
    <text evidence="2">The sequence shown here is derived from an EMBL/GenBank/DDBJ whole genome shotgun (WGS) entry which is preliminary data.</text>
</comment>
<accession>W4LL96</accession>
<dbReference type="InterPro" id="IPR008928">
    <property type="entry name" value="6-hairpin_glycosidase_sf"/>
</dbReference>
<dbReference type="PANTHER" id="PTHR42899:SF1">
    <property type="entry name" value="SPERMATOGENESIS-ASSOCIATED PROTEIN 20"/>
    <property type="match status" value="1"/>
</dbReference>
<dbReference type="GO" id="GO:0005509">
    <property type="term" value="F:calcium ion binding"/>
    <property type="evidence" value="ECO:0007669"/>
    <property type="project" value="InterPro"/>
</dbReference>
<proteinExistence type="predicted"/>